<accession>A0ABV9QCP2</accession>
<organism evidence="1 2">
    <name type="scientific">Giesbergeria sinuosa</name>
    <dbReference type="NCBI Taxonomy" id="80883"/>
    <lineage>
        <taxon>Bacteria</taxon>
        <taxon>Pseudomonadati</taxon>
        <taxon>Pseudomonadota</taxon>
        <taxon>Betaproteobacteria</taxon>
        <taxon>Burkholderiales</taxon>
        <taxon>Comamonadaceae</taxon>
        <taxon>Giesbergeria</taxon>
    </lineage>
</organism>
<evidence type="ECO:0000313" key="2">
    <source>
        <dbReference type="Proteomes" id="UP001596001"/>
    </source>
</evidence>
<dbReference type="InterPro" id="IPR003477">
    <property type="entry name" value="PemK-like"/>
</dbReference>
<reference evidence="2" key="1">
    <citation type="journal article" date="2019" name="Int. J. Syst. Evol. Microbiol.">
        <title>The Global Catalogue of Microorganisms (GCM) 10K type strain sequencing project: providing services to taxonomists for standard genome sequencing and annotation.</title>
        <authorList>
            <consortium name="The Broad Institute Genomics Platform"/>
            <consortium name="The Broad Institute Genome Sequencing Center for Infectious Disease"/>
            <person name="Wu L."/>
            <person name="Ma J."/>
        </authorList>
    </citation>
    <scope>NUCLEOTIDE SEQUENCE [LARGE SCALE GENOMIC DNA]</scope>
    <source>
        <strain evidence="2">CCUG 49452</strain>
    </source>
</reference>
<dbReference type="Proteomes" id="UP001596001">
    <property type="component" value="Unassembled WGS sequence"/>
</dbReference>
<dbReference type="RefSeq" id="WP_382431350.1">
    <property type="nucleotide sequence ID" value="NZ_JBHSHJ010000004.1"/>
</dbReference>
<gene>
    <name evidence="1" type="ORF">ACFO6X_06760</name>
</gene>
<dbReference type="Gene3D" id="2.30.30.110">
    <property type="match status" value="1"/>
</dbReference>
<sequence length="114" mass="12218">MSSPVFQRGDIVALTFDPTLGREQQGHRPALVLTPQAFNRLGLIGVCPITQGGQGARAVGMAVSLTGAGTETAGIVLVQQFRMIDASARRARWIERAPDHITEEVRARLAALLD</sequence>
<keyword evidence="2" id="KW-1185">Reference proteome</keyword>
<dbReference type="SUPFAM" id="SSF50118">
    <property type="entry name" value="Cell growth inhibitor/plasmid maintenance toxic component"/>
    <property type="match status" value="1"/>
</dbReference>
<name>A0ABV9QCP2_9BURK</name>
<dbReference type="PANTHER" id="PTHR33988:SF3">
    <property type="entry name" value="ENDORIBONUCLEASE TOXIN CHPB-RELATED"/>
    <property type="match status" value="1"/>
</dbReference>
<dbReference type="PANTHER" id="PTHR33988">
    <property type="entry name" value="ENDORIBONUCLEASE MAZF-RELATED"/>
    <property type="match status" value="1"/>
</dbReference>
<dbReference type="NCBIfam" id="NF007320">
    <property type="entry name" value="PRK09812.1"/>
    <property type="match status" value="1"/>
</dbReference>
<proteinExistence type="predicted"/>
<dbReference type="Pfam" id="PF02452">
    <property type="entry name" value="PemK_toxin"/>
    <property type="match status" value="1"/>
</dbReference>
<dbReference type="EMBL" id="JBHSHJ010000004">
    <property type="protein sequence ID" value="MFC4788684.1"/>
    <property type="molecule type" value="Genomic_DNA"/>
</dbReference>
<comment type="caution">
    <text evidence="1">The sequence shown here is derived from an EMBL/GenBank/DDBJ whole genome shotgun (WGS) entry which is preliminary data.</text>
</comment>
<dbReference type="InterPro" id="IPR011067">
    <property type="entry name" value="Plasmid_toxin/cell-grow_inhib"/>
</dbReference>
<evidence type="ECO:0000313" key="1">
    <source>
        <dbReference type="EMBL" id="MFC4788684.1"/>
    </source>
</evidence>
<protein>
    <submittedName>
        <fullName evidence="1">Type II toxin-antitoxin system ChpB family toxin</fullName>
    </submittedName>
</protein>